<sequence length="500" mass="57117">MPTTSCVSLRLGPLVSLRTRSWQQGRSLHSNSLSCICQLSSLPKPLVTDFKTSPRQNVLTYEGDRGTKSLEEELQERTRKALRKSSNDPTATMKLIDTIQRLGIGYHFEDEIMERLERFSDGDAAGEENLFENALRFRLLRQNGLPACTDIFKKFINKEGKLKESVSKDTRGMLSLYEASYLATQDEDILFQAMEFTKTELTQWWKQLGLVDKLGFGRDRPLECFLWTVGIFPEPYYSNCRIELAKTIALLLVIDDIFDTYGSLSDLVLFTEAIQRWDLGAMEHIPEYMKICYMALYNTTNEISYRILKDHGWNVVPQLKRTWIDIFKAQLSEAKWFSEGYVPTQEQYLRNGVTTGGTYMALVHAFCLMGQGVTKETLAMMEPYPNLFSCSGKILRLWDDLGTAREEQERGDVASSIECYMREKTISCEEEARKHIRQLIRSLWVELNGMLVAPAALPASIVNASLNLARTAQVVYQHGDDSTVTSVNGHIERLFYNPLT</sequence>
<evidence type="ECO:0000313" key="2">
    <source>
        <dbReference type="Proteomes" id="UP000829398"/>
    </source>
</evidence>
<proteinExistence type="predicted"/>
<name>A0ACB8N4A8_CITSI</name>
<gene>
    <name evidence="1" type="ORF">KPL71_004362</name>
</gene>
<keyword evidence="2" id="KW-1185">Reference proteome</keyword>
<comment type="caution">
    <text evidence="1">The sequence shown here is derived from an EMBL/GenBank/DDBJ whole genome shotgun (WGS) entry which is preliminary data.</text>
</comment>
<protein>
    <submittedName>
        <fullName evidence="1">S-(+)-linalool synthase</fullName>
    </submittedName>
</protein>
<organism evidence="1 2">
    <name type="scientific">Citrus sinensis</name>
    <name type="common">Sweet orange</name>
    <name type="synonym">Citrus aurantium var. sinensis</name>
    <dbReference type="NCBI Taxonomy" id="2711"/>
    <lineage>
        <taxon>Eukaryota</taxon>
        <taxon>Viridiplantae</taxon>
        <taxon>Streptophyta</taxon>
        <taxon>Embryophyta</taxon>
        <taxon>Tracheophyta</taxon>
        <taxon>Spermatophyta</taxon>
        <taxon>Magnoliopsida</taxon>
        <taxon>eudicotyledons</taxon>
        <taxon>Gunneridae</taxon>
        <taxon>Pentapetalae</taxon>
        <taxon>rosids</taxon>
        <taxon>malvids</taxon>
        <taxon>Sapindales</taxon>
        <taxon>Rutaceae</taxon>
        <taxon>Aurantioideae</taxon>
        <taxon>Citrus</taxon>
    </lineage>
</organism>
<reference evidence="2" key="1">
    <citation type="journal article" date="2023" name="Hortic. Res.">
        <title>A chromosome-level phased genome enabling allele-level studies in sweet orange: a case study on citrus Huanglongbing tolerance.</title>
        <authorList>
            <person name="Wu B."/>
            <person name="Yu Q."/>
            <person name="Deng Z."/>
            <person name="Duan Y."/>
            <person name="Luo F."/>
            <person name="Gmitter F. Jr."/>
        </authorList>
    </citation>
    <scope>NUCLEOTIDE SEQUENCE [LARGE SCALE GENOMIC DNA]</scope>
    <source>
        <strain evidence="2">cv. Valencia</strain>
    </source>
</reference>
<accession>A0ACB8N4A8</accession>
<dbReference type="EMBL" id="CM039171">
    <property type="protein sequence ID" value="KAH9792959.1"/>
    <property type="molecule type" value="Genomic_DNA"/>
</dbReference>
<dbReference type="Proteomes" id="UP000829398">
    <property type="component" value="Chromosome 2"/>
</dbReference>
<evidence type="ECO:0000313" key="1">
    <source>
        <dbReference type="EMBL" id="KAH9792959.1"/>
    </source>
</evidence>